<comment type="caution">
    <text evidence="3">The sequence shown here is derived from an EMBL/GenBank/DDBJ whole genome shotgun (WGS) entry which is preliminary data.</text>
</comment>
<evidence type="ECO:0000256" key="1">
    <source>
        <dbReference type="PROSITE-ProRule" id="PRU01251"/>
    </source>
</evidence>
<evidence type="ECO:0000313" key="3">
    <source>
        <dbReference type="EMBL" id="GGP49263.1"/>
    </source>
</evidence>
<reference evidence="3" key="1">
    <citation type="journal article" date="2014" name="Int. J. Syst. Evol. Microbiol.">
        <title>Complete genome sequence of Corynebacterium casei LMG S-19264T (=DSM 44701T), isolated from a smear-ripened cheese.</title>
        <authorList>
            <consortium name="US DOE Joint Genome Institute (JGI-PGF)"/>
            <person name="Walter F."/>
            <person name="Albersmeier A."/>
            <person name="Kalinowski J."/>
            <person name="Ruckert C."/>
        </authorList>
    </citation>
    <scope>NUCLEOTIDE SEQUENCE</scope>
    <source>
        <strain evidence="3">JCM 3313</strain>
    </source>
</reference>
<dbReference type="InterPro" id="IPR044217">
    <property type="entry name" value="CLPT1/2"/>
</dbReference>
<organism evidence="3 4">
    <name type="scientific">Saccharothrix coeruleofusca</name>
    <dbReference type="NCBI Taxonomy" id="33919"/>
    <lineage>
        <taxon>Bacteria</taxon>
        <taxon>Bacillati</taxon>
        <taxon>Actinomycetota</taxon>
        <taxon>Actinomycetes</taxon>
        <taxon>Pseudonocardiales</taxon>
        <taxon>Pseudonocardiaceae</taxon>
        <taxon>Saccharothrix</taxon>
    </lineage>
</organism>
<dbReference type="PANTHER" id="PTHR47016:SF5">
    <property type="entry name" value="CLP DOMAIN SUPERFAMILY PROTEIN"/>
    <property type="match status" value="1"/>
</dbReference>
<dbReference type="Pfam" id="PF02861">
    <property type="entry name" value="Clp_N"/>
    <property type="match status" value="1"/>
</dbReference>
<dbReference type="InterPro" id="IPR036628">
    <property type="entry name" value="Clp_N_dom_sf"/>
</dbReference>
<evidence type="ECO:0000259" key="2">
    <source>
        <dbReference type="PROSITE" id="PS51903"/>
    </source>
</evidence>
<keyword evidence="4" id="KW-1185">Reference proteome</keyword>
<gene>
    <name evidence="3" type="ORF">GCM10010185_21800</name>
</gene>
<dbReference type="PANTHER" id="PTHR47016">
    <property type="entry name" value="ATP-DEPENDENT CLP PROTEASE ATP-BINDING SUBUNIT CLPT1, CHLOROPLASTIC"/>
    <property type="match status" value="1"/>
</dbReference>
<dbReference type="PROSITE" id="PS51903">
    <property type="entry name" value="CLP_R"/>
    <property type="match status" value="1"/>
</dbReference>
<dbReference type="InterPro" id="IPR004176">
    <property type="entry name" value="Clp_R_N"/>
</dbReference>
<accession>A0A918AKN8</accession>
<dbReference type="AlphaFoldDB" id="A0A918AKN8"/>
<dbReference type="SUPFAM" id="SSF81923">
    <property type="entry name" value="Double Clp-N motif"/>
    <property type="match status" value="1"/>
</dbReference>
<reference evidence="3" key="2">
    <citation type="submission" date="2020-09" db="EMBL/GenBank/DDBJ databases">
        <authorList>
            <person name="Sun Q."/>
            <person name="Ohkuma M."/>
        </authorList>
    </citation>
    <scope>NUCLEOTIDE SEQUENCE</scope>
    <source>
        <strain evidence="3">JCM 3313</strain>
    </source>
</reference>
<feature type="domain" description="Clp R" evidence="2">
    <location>
        <begin position="89"/>
        <end position="230"/>
    </location>
</feature>
<protein>
    <recommendedName>
        <fullName evidence="2">Clp R domain-containing protein</fullName>
    </recommendedName>
</protein>
<proteinExistence type="predicted"/>
<dbReference type="EMBL" id="BMRG01000003">
    <property type="protein sequence ID" value="GGP49263.1"/>
    <property type="molecule type" value="Genomic_DNA"/>
</dbReference>
<dbReference type="Gene3D" id="1.10.1780.10">
    <property type="entry name" value="Clp, N-terminal domain"/>
    <property type="match status" value="1"/>
</dbReference>
<sequence length="242" mass="25734">MVTAPVQLTDLIVTVAVERPDVLGRLSAAVELSAQLGELGDHLIGHFVDEARRAGASWTDIGESIGVTKQAAQKRFVPRESPDLGKPSLDRYTERARRVVVLARHHARFSERIGTEHLLLGVLDESGGLGARTIAALEAAEGTTRLALLHELDTTSKQRPDPQPFSAHCKKALELAVREALRLGHRFVGTEHVLLGLLAESEGTAARVLAATGVTHPAAEAHVVAEISAAISRAPRPALPGA</sequence>
<name>A0A918AKN8_9PSEU</name>
<dbReference type="RefSeq" id="WP_189223068.1">
    <property type="nucleotide sequence ID" value="NZ_BMRG01000003.1"/>
</dbReference>
<keyword evidence="1" id="KW-0677">Repeat</keyword>
<evidence type="ECO:0000313" key="4">
    <source>
        <dbReference type="Proteomes" id="UP000639606"/>
    </source>
</evidence>
<dbReference type="Proteomes" id="UP000639606">
    <property type="component" value="Unassembled WGS sequence"/>
</dbReference>